<evidence type="ECO:0008006" key="2">
    <source>
        <dbReference type="Google" id="ProtNLM"/>
    </source>
</evidence>
<dbReference type="Gene3D" id="3.30.460.40">
    <property type="match status" value="1"/>
</dbReference>
<evidence type="ECO:0000313" key="1">
    <source>
        <dbReference type="EMBL" id="XIA20395.1"/>
    </source>
</evidence>
<dbReference type="InterPro" id="IPR043519">
    <property type="entry name" value="NT_sf"/>
</dbReference>
<organism evidence="1">
    <name type="scientific">Rhodanobacter sp. FW102-FHT14D07</name>
    <dbReference type="NCBI Taxonomy" id="3351462"/>
    <lineage>
        <taxon>Bacteria</taxon>
        <taxon>Pseudomonadati</taxon>
        <taxon>Pseudomonadota</taxon>
        <taxon>Gammaproteobacteria</taxon>
        <taxon>Lysobacterales</taxon>
        <taxon>Rhodanobacteraceae</taxon>
        <taxon>Rhodanobacter</taxon>
    </lineage>
</organism>
<gene>
    <name evidence="1" type="ORF">ACFYG5_09815</name>
</gene>
<accession>A0AB74UVC3</accession>
<name>A0AB74UVC3_9GAMM</name>
<sequence length="168" mass="18188">MSHLSPALYATLADVVPDLHVHCVDPWCLIGSAAALVLGAEVSVADVDVLTSRADADTLMQVWAQQREPAFAPPDGDRFRSHFARFRFPGAPVEVMGGLELHLDGRWQPVAPGKLVLAGVNGLAVPVPCIDDQIRLLESFGREKDLRRAAVLRVLRVPAFPLPVVSSR</sequence>
<dbReference type="RefSeq" id="WP_395117575.1">
    <property type="nucleotide sequence ID" value="NZ_CP170721.1"/>
</dbReference>
<dbReference type="SUPFAM" id="SSF81301">
    <property type="entry name" value="Nucleotidyltransferase"/>
    <property type="match status" value="1"/>
</dbReference>
<dbReference type="AlphaFoldDB" id="A0AB74UVC3"/>
<dbReference type="EMBL" id="CP170721">
    <property type="protein sequence ID" value="XIA20395.1"/>
    <property type="molecule type" value="Genomic_DNA"/>
</dbReference>
<proteinExistence type="predicted"/>
<protein>
    <recommendedName>
        <fullName evidence="2">Nucleotidyltransferase family protein</fullName>
    </recommendedName>
</protein>
<reference evidence="1" key="1">
    <citation type="submission" date="2024-10" db="EMBL/GenBank/DDBJ databases">
        <authorList>
            <person name="Lesea H.P."/>
            <person name="Kuehl J.V."/>
            <person name="Chandonia J.-M."/>
        </authorList>
    </citation>
    <scope>NUCLEOTIDE SEQUENCE</scope>
    <source>
        <strain evidence="1">FW102-FHT14D07</strain>
    </source>
</reference>